<dbReference type="InterPro" id="IPR010352">
    <property type="entry name" value="DUF945"/>
</dbReference>
<evidence type="ECO:0000313" key="3">
    <source>
        <dbReference type="Proteomes" id="UP000769617"/>
    </source>
</evidence>
<name>A0ABS6ZSB6_9GAMM</name>
<dbReference type="RefSeq" id="WP_219793274.1">
    <property type="nucleotide sequence ID" value="NZ_JAHYCA010000007.1"/>
</dbReference>
<reference evidence="2 3" key="1">
    <citation type="submission" date="2021-07" db="EMBL/GenBank/DDBJ databases">
        <authorList>
            <person name="So Y."/>
        </authorList>
    </citation>
    <scope>NUCLEOTIDE SEQUENCE [LARGE SCALE GENOMIC DNA]</scope>
    <source>
        <strain evidence="2 3">Y3S6</strain>
    </source>
</reference>
<evidence type="ECO:0000313" key="2">
    <source>
        <dbReference type="EMBL" id="MBW6392954.1"/>
    </source>
</evidence>
<dbReference type="Pfam" id="PF06097">
    <property type="entry name" value="DUF945"/>
    <property type="match status" value="2"/>
</dbReference>
<gene>
    <name evidence="2" type="ORF">KPL81_17500</name>
</gene>
<feature type="transmembrane region" description="Helical" evidence="1">
    <location>
        <begin position="12"/>
        <end position="34"/>
    </location>
</feature>
<protein>
    <submittedName>
        <fullName evidence="2">YdgA family protein</fullName>
    </submittedName>
</protein>
<keyword evidence="1" id="KW-0812">Transmembrane</keyword>
<keyword evidence="1" id="KW-0472">Membrane</keyword>
<accession>A0ABS6ZSB6</accession>
<keyword evidence="3" id="KW-1185">Reference proteome</keyword>
<sequence length="569" mass="63295">MGKGQNQRGSGLKKSVAVTVGVAIIAGLGAPYWMGHQIERQYTGYLQQWENFDYIRVENLTYTRDWFQAQASYELTLEPEFAQAYQRFLTSQTALEFEGEPLRIVVNDRISHGPFMGALASLEGRAEASGWLFEQLVKWEEGAALSHYDARVGFDRVVRGEWAPMEMALVAGPLLTDAGLDMRYAAEYLGGDFRFDPGSGEYRSTGRLGQARLEEPTAIHTFEGSTSTVVAAFPQGVLREITFRSDDAPMLTESRDFDQASDSRIEGQSVEIKLLFDEQGRFEHVTTHFEMQGFESEAPNLYLAMAGLDADFAASRHGESSWYGQLDLALDGVSLREQGLPGLTAQSVSYGLGVEPESETQFQLTQLAATRDLRIQGMDEPIAFHFESSYGQLPRTEYDTLWSLIYDAIDRFQLDDPEAVLPVFERMENAGEALVAGRSAFNLKPVTFSIGDADAAMTLEADLDLESFSALDQRRLLAPENRLDLSVNASALLLHKVARESLRQQYGGMISGNELEAMAKETVAEGLQPMLDLGVVRREDGDRYSLNLRLQDGRLLMNGEPGEWLLGQF</sequence>
<organism evidence="2 3">
    <name type="scientific">Billgrantia antri</name>
    <dbReference type="NCBI Taxonomy" id="2846777"/>
    <lineage>
        <taxon>Bacteria</taxon>
        <taxon>Pseudomonadati</taxon>
        <taxon>Pseudomonadota</taxon>
        <taxon>Gammaproteobacteria</taxon>
        <taxon>Oceanospirillales</taxon>
        <taxon>Halomonadaceae</taxon>
        <taxon>Billgrantia</taxon>
    </lineage>
</organism>
<dbReference type="EMBL" id="JAHYCA010000007">
    <property type="protein sequence ID" value="MBW6392954.1"/>
    <property type="molecule type" value="Genomic_DNA"/>
</dbReference>
<dbReference type="Proteomes" id="UP000769617">
    <property type="component" value="Unassembled WGS sequence"/>
</dbReference>
<proteinExistence type="predicted"/>
<evidence type="ECO:0000256" key="1">
    <source>
        <dbReference type="SAM" id="Phobius"/>
    </source>
</evidence>
<keyword evidence="1" id="KW-1133">Transmembrane helix</keyword>
<comment type="caution">
    <text evidence="2">The sequence shown here is derived from an EMBL/GenBank/DDBJ whole genome shotgun (WGS) entry which is preliminary data.</text>
</comment>